<dbReference type="EMBL" id="JARBDR010000657">
    <property type="protein sequence ID" value="KAJ8308757.1"/>
    <property type="molecule type" value="Genomic_DNA"/>
</dbReference>
<evidence type="ECO:0000313" key="3">
    <source>
        <dbReference type="Proteomes" id="UP001217089"/>
    </source>
</evidence>
<dbReference type="SUPFAM" id="SSF53300">
    <property type="entry name" value="vWA-like"/>
    <property type="match status" value="3"/>
</dbReference>
<dbReference type="PANTHER" id="PTHR24020">
    <property type="entry name" value="COLLAGEN ALPHA"/>
    <property type="match status" value="1"/>
</dbReference>
<dbReference type="PROSITE" id="PS50234">
    <property type="entry name" value="VWFA"/>
    <property type="match status" value="3"/>
</dbReference>
<dbReference type="PRINTS" id="PR00453">
    <property type="entry name" value="VWFADOMAIN"/>
</dbReference>
<sequence length="564" mass="61768">MDSSGSEGERGFKQQTKFVANFTSQLDIGTNNSQVAAVTFSTGVDNNFYLNAYHNKTQLIDAINQIHYLNGETETALGLNFISSKSLAVANGARPGFKKYVVVLTDGKSRDGQATIAAANKLHAMPNVTVIAIGIGNAVDLNELKAIATDTQHVFTVSNFDLLPTLQKELEDKTCTTCGDMPLDLAYLLDSSGSEGPINFQRQLDFISLITNDFTIALNDTQISTSSFSTYANPGFYLNDHMTKMSVLEAIQKIPYQNGETMTDLGLFFLSHNVFNRRHGKRDNAKPIAIVITDGRSNEPDQTIRQAHHLHSMGVEVFVVGIGHHVDKRELQEIATDYGHVFLVSDFHKLDTIHNTIVAAICKAAPTTTTTTTLPTTTNVDQNQQTSCSYLTPQKARKMKTSSKRSILSTILPGKFKVGRDNVQFSSVTFSSNVRNDFFLDTYQDRHHLLHAIQNISYMGAGTNTSAALKFVRENSFKPQNGGRVNATHIVIVITDGQSSNPSETANEAAALHHVADKVFSIGVGSEIDQKELQTIGSSNHVFTVNNFDILHTIEKTLIDAACN</sequence>
<dbReference type="InterPro" id="IPR036465">
    <property type="entry name" value="vWFA_dom_sf"/>
</dbReference>
<reference evidence="2 3" key="1">
    <citation type="submission" date="2022-12" db="EMBL/GenBank/DDBJ databases">
        <title>Chromosome-level genome of Tegillarca granosa.</title>
        <authorList>
            <person name="Kim J."/>
        </authorList>
    </citation>
    <scope>NUCLEOTIDE SEQUENCE [LARGE SCALE GENOMIC DNA]</scope>
    <source>
        <strain evidence="2">Teg-2019</strain>
        <tissue evidence="2">Adductor muscle</tissue>
    </source>
</reference>
<accession>A0ABQ9EYR6</accession>
<comment type="caution">
    <text evidence="2">The sequence shown here is derived from an EMBL/GenBank/DDBJ whole genome shotgun (WGS) entry which is preliminary data.</text>
</comment>
<dbReference type="Gene3D" id="3.40.50.410">
    <property type="entry name" value="von Willebrand factor, type A domain"/>
    <property type="match status" value="3"/>
</dbReference>
<dbReference type="Pfam" id="PF00092">
    <property type="entry name" value="VWA"/>
    <property type="match status" value="3"/>
</dbReference>
<organism evidence="2 3">
    <name type="scientific">Tegillarca granosa</name>
    <name type="common">Malaysian cockle</name>
    <name type="synonym">Anadara granosa</name>
    <dbReference type="NCBI Taxonomy" id="220873"/>
    <lineage>
        <taxon>Eukaryota</taxon>
        <taxon>Metazoa</taxon>
        <taxon>Spiralia</taxon>
        <taxon>Lophotrochozoa</taxon>
        <taxon>Mollusca</taxon>
        <taxon>Bivalvia</taxon>
        <taxon>Autobranchia</taxon>
        <taxon>Pteriomorphia</taxon>
        <taxon>Arcoida</taxon>
        <taxon>Arcoidea</taxon>
        <taxon>Arcidae</taxon>
        <taxon>Tegillarca</taxon>
    </lineage>
</organism>
<dbReference type="PANTHER" id="PTHR24020:SF20">
    <property type="entry name" value="PH DOMAIN-CONTAINING PROTEIN"/>
    <property type="match status" value="1"/>
</dbReference>
<evidence type="ECO:0000259" key="1">
    <source>
        <dbReference type="PROSITE" id="PS50234"/>
    </source>
</evidence>
<proteinExistence type="predicted"/>
<gene>
    <name evidence="2" type="ORF">KUTeg_013631</name>
</gene>
<dbReference type="SMART" id="SM00327">
    <property type="entry name" value="VWA"/>
    <property type="match status" value="3"/>
</dbReference>
<evidence type="ECO:0000313" key="2">
    <source>
        <dbReference type="EMBL" id="KAJ8308757.1"/>
    </source>
</evidence>
<feature type="domain" description="VWFA" evidence="1">
    <location>
        <begin position="415"/>
        <end position="558"/>
    </location>
</feature>
<dbReference type="InterPro" id="IPR050525">
    <property type="entry name" value="ECM_Assembly_Org"/>
</dbReference>
<feature type="domain" description="VWFA" evidence="1">
    <location>
        <begin position="184"/>
        <end position="357"/>
    </location>
</feature>
<feature type="domain" description="VWFA" evidence="1">
    <location>
        <begin position="1"/>
        <end position="170"/>
    </location>
</feature>
<dbReference type="InterPro" id="IPR002035">
    <property type="entry name" value="VWF_A"/>
</dbReference>
<keyword evidence="3" id="KW-1185">Reference proteome</keyword>
<dbReference type="Proteomes" id="UP001217089">
    <property type="component" value="Unassembled WGS sequence"/>
</dbReference>
<name>A0ABQ9EYR6_TEGGR</name>
<protein>
    <recommendedName>
        <fullName evidence="1">VWFA domain-containing protein</fullName>
    </recommendedName>
</protein>